<dbReference type="Proteomes" id="UP000799757">
    <property type="component" value="Unassembled WGS sequence"/>
</dbReference>
<protein>
    <recommendedName>
        <fullName evidence="3">ABM domain-containing protein</fullName>
    </recommendedName>
</protein>
<dbReference type="SUPFAM" id="SSF54909">
    <property type="entry name" value="Dimeric alpha+beta barrel"/>
    <property type="match status" value="1"/>
</dbReference>
<accession>A0A6A6WRJ0</accession>
<evidence type="ECO:0000313" key="1">
    <source>
        <dbReference type="EMBL" id="KAF2786583.1"/>
    </source>
</evidence>
<dbReference type="OrthoDB" id="3830579at2759"/>
<reference evidence="1" key="1">
    <citation type="journal article" date="2020" name="Stud. Mycol.">
        <title>101 Dothideomycetes genomes: a test case for predicting lifestyles and emergence of pathogens.</title>
        <authorList>
            <person name="Haridas S."/>
            <person name="Albert R."/>
            <person name="Binder M."/>
            <person name="Bloem J."/>
            <person name="Labutti K."/>
            <person name="Salamov A."/>
            <person name="Andreopoulos B."/>
            <person name="Baker S."/>
            <person name="Barry K."/>
            <person name="Bills G."/>
            <person name="Bluhm B."/>
            <person name="Cannon C."/>
            <person name="Castanera R."/>
            <person name="Culley D."/>
            <person name="Daum C."/>
            <person name="Ezra D."/>
            <person name="Gonzalez J."/>
            <person name="Henrissat B."/>
            <person name="Kuo A."/>
            <person name="Liang C."/>
            <person name="Lipzen A."/>
            <person name="Lutzoni F."/>
            <person name="Magnuson J."/>
            <person name="Mondo S."/>
            <person name="Nolan M."/>
            <person name="Ohm R."/>
            <person name="Pangilinan J."/>
            <person name="Park H.-J."/>
            <person name="Ramirez L."/>
            <person name="Alfaro M."/>
            <person name="Sun H."/>
            <person name="Tritt A."/>
            <person name="Yoshinaga Y."/>
            <person name="Zwiers L.-H."/>
            <person name="Turgeon B."/>
            <person name="Goodwin S."/>
            <person name="Spatafora J."/>
            <person name="Crous P."/>
            <person name="Grigoriev I."/>
        </authorList>
    </citation>
    <scope>NUCLEOTIDE SEQUENCE</scope>
    <source>
        <strain evidence="1">CBS 109.77</strain>
    </source>
</reference>
<organism evidence="1 2">
    <name type="scientific">Melanomma pulvis-pyrius CBS 109.77</name>
    <dbReference type="NCBI Taxonomy" id="1314802"/>
    <lineage>
        <taxon>Eukaryota</taxon>
        <taxon>Fungi</taxon>
        <taxon>Dikarya</taxon>
        <taxon>Ascomycota</taxon>
        <taxon>Pezizomycotina</taxon>
        <taxon>Dothideomycetes</taxon>
        <taxon>Pleosporomycetidae</taxon>
        <taxon>Pleosporales</taxon>
        <taxon>Melanommataceae</taxon>
        <taxon>Melanomma</taxon>
    </lineage>
</organism>
<dbReference type="Gene3D" id="3.30.70.100">
    <property type="match status" value="2"/>
</dbReference>
<gene>
    <name evidence="1" type="ORF">K505DRAFT_411893</name>
</gene>
<dbReference type="EMBL" id="MU002439">
    <property type="protein sequence ID" value="KAF2786583.1"/>
    <property type="molecule type" value="Genomic_DNA"/>
</dbReference>
<dbReference type="InterPro" id="IPR011008">
    <property type="entry name" value="Dimeric_a/b-barrel"/>
</dbReference>
<evidence type="ECO:0000313" key="2">
    <source>
        <dbReference type="Proteomes" id="UP000799757"/>
    </source>
</evidence>
<proteinExistence type="predicted"/>
<keyword evidence="2" id="KW-1185">Reference proteome</keyword>
<name>A0A6A6WRJ0_9PLEO</name>
<dbReference type="AlphaFoldDB" id="A0A6A6WRJ0"/>
<sequence>MSEPVTEIVQIPLAAGIDLSTGDSQRIWNETLSTIRSQPGCTAVYSGLRLENPQIAQMAIDWENLAAHKTFEAQPTYGAFIQNLAPLVGGPLKVFHVALPLSTPFSGPGSAPVTECLNLYFGAGYAPADFARNWAQFHERGLQEATQALGIAGAWSLDEVEHEGVWDKEELGAEGPSFAIFVGWPSVLAHMKFRESEVFPSLVGYLRDGPKATEVFHVEFKKFE</sequence>
<evidence type="ECO:0008006" key="3">
    <source>
        <dbReference type="Google" id="ProtNLM"/>
    </source>
</evidence>